<dbReference type="Proteomes" id="UP000054560">
    <property type="component" value="Unassembled WGS sequence"/>
</dbReference>
<organism evidence="2 3">
    <name type="scientific">Sphaeroforma arctica JP610</name>
    <dbReference type="NCBI Taxonomy" id="667725"/>
    <lineage>
        <taxon>Eukaryota</taxon>
        <taxon>Ichthyosporea</taxon>
        <taxon>Ichthyophonida</taxon>
        <taxon>Sphaeroforma</taxon>
    </lineage>
</organism>
<gene>
    <name evidence="2" type="ORF">SARC_12427</name>
</gene>
<reference evidence="2 3" key="1">
    <citation type="submission" date="2011-02" db="EMBL/GenBank/DDBJ databases">
        <title>The Genome Sequence of Sphaeroforma arctica JP610.</title>
        <authorList>
            <consortium name="The Broad Institute Genome Sequencing Platform"/>
            <person name="Russ C."/>
            <person name="Cuomo C."/>
            <person name="Young S.K."/>
            <person name="Zeng Q."/>
            <person name="Gargeya S."/>
            <person name="Alvarado L."/>
            <person name="Berlin A."/>
            <person name="Chapman S.B."/>
            <person name="Chen Z."/>
            <person name="Freedman E."/>
            <person name="Gellesch M."/>
            <person name="Goldberg J."/>
            <person name="Griggs A."/>
            <person name="Gujja S."/>
            <person name="Heilman E."/>
            <person name="Heiman D."/>
            <person name="Howarth C."/>
            <person name="Mehta T."/>
            <person name="Neiman D."/>
            <person name="Pearson M."/>
            <person name="Roberts A."/>
            <person name="Saif S."/>
            <person name="Shea T."/>
            <person name="Shenoy N."/>
            <person name="Sisk P."/>
            <person name="Stolte C."/>
            <person name="Sykes S."/>
            <person name="White J."/>
            <person name="Yandava C."/>
            <person name="Burger G."/>
            <person name="Gray M.W."/>
            <person name="Holland P.W.H."/>
            <person name="King N."/>
            <person name="Lang F.B.F."/>
            <person name="Roger A.J."/>
            <person name="Ruiz-Trillo I."/>
            <person name="Haas B."/>
            <person name="Nusbaum C."/>
            <person name="Birren B."/>
        </authorList>
    </citation>
    <scope>NUCLEOTIDE SEQUENCE [LARGE SCALE GENOMIC DNA]</scope>
    <source>
        <strain evidence="2 3">JP610</strain>
    </source>
</reference>
<dbReference type="RefSeq" id="XP_014148942.1">
    <property type="nucleotide sequence ID" value="XM_014293467.1"/>
</dbReference>
<dbReference type="EMBL" id="KQ243892">
    <property type="protein sequence ID" value="KNC75040.1"/>
    <property type="molecule type" value="Genomic_DNA"/>
</dbReference>
<proteinExistence type="predicted"/>
<evidence type="ECO:0000313" key="2">
    <source>
        <dbReference type="EMBL" id="KNC75040.1"/>
    </source>
</evidence>
<sequence>GTTTWTPSDSLKERSKNPKIPLLTPGALNETKITQAPAEYASEIRADSIEERITSNGV</sequence>
<feature type="non-terminal residue" evidence="2">
    <location>
        <position position="1"/>
    </location>
</feature>
<evidence type="ECO:0000313" key="3">
    <source>
        <dbReference type="Proteomes" id="UP000054560"/>
    </source>
</evidence>
<keyword evidence="3" id="KW-1185">Reference proteome</keyword>
<accession>A0A0L0FE63</accession>
<evidence type="ECO:0000256" key="1">
    <source>
        <dbReference type="SAM" id="MobiDB-lite"/>
    </source>
</evidence>
<feature type="region of interest" description="Disordered" evidence="1">
    <location>
        <begin position="1"/>
        <end position="34"/>
    </location>
</feature>
<dbReference type="GeneID" id="25912931"/>
<protein>
    <submittedName>
        <fullName evidence="2">Uncharacterized protein</fullName>
    </submittedName>
</protein>
<dbReference type="AlphaFoldDB" id="A0A0L0FE63"/>
<name>A0A0L0FE63_9EUKA</name>